<name>A0ABT5BWQ3_9BACT</name>
<gene>
    <name evidence="1" type="ORF">POL72_06520</name>
</gene>
<comment type="caution">
    <text evidence="1">The sequence shown here is derived from an EMBL/GenBank/DDBJ whole genome shotgun (WGS) entry which is preliminary data.</text>
</comment>
<reference evidence="1 2" key="1">
    <citation type="submission" date="2023-01" db="EMBL/GenBank/DDBJ databases">
        <title>Minimal conservation of predation-associated metabolite biosynthetic gene clusters underscores biosynthetic potential of Myxococcota including descriptions for ten novel species: Archangium lansinium sp. nov., Myxococcus landrumus sp. nov., Nannocystis bai.</title>
        <authorList>
            <person name="Ahearne A."/>
            <person name="Stevens C."/>
            <person name="Dowd S."/>
        </authorList>
    </citation>
    <scope>NUCLEOTIDE SEQUENCE [LARGE SCALE GENOMIC DNA]</scope>
    <source>
        <strain evidence="1 2">WIWO2</strain>
    </source>
</reference>
<accession>A0ABT5BWQ3</accession>
<dbReference type="RefSeq" id="WP_272094152.1">
    <property type="nucleotide sequence ID" value="NZ_JAQNDK010000001.1"/>
</dbReference>
<organism evidence="1 2">
    <name type="scientific">Sorangium atrum</name>
    <dbReference type="NCBI Taxonomy" id="2995308"/>
    <lineage>
        <taxon>Bacteria</taxon>
        <taxon>Pseudomonadati</taxon>
        <taxon>Myxococcota</taxon>
        <taxon>Polyangia</taxon>
        <taxon>Polyangiales</taxon>
        <taxon>Polyangiaceae</taxon>
        <taxon>Sorangium</taxon>
    </lineage>
</organism>
<proteinExistence type="predicted"/>
<evidence type="ECO:0000313" key="1">
    <source>
        <dbReference type="EMBL" id="MDC0677391.1"/>
    </source>
</evidence>
<keyword evidence="2" id="KW-1185">Reference proteome</keyword>
<dbReference type="EMBL" id="JAQNDK010000001">
    <property type="protein sequence ID" value="MDC0677391.1"/>
    <property type="molecule type" value="Genomic_DNA"/>
</dbReference>
<protein>
    <submittedName>
        <fullName evidence="1">Uncharacterized protein</fullName>
    </submittedName>
</protein>
<dbReference type="Proteomes" id="UP001217485">
    <property type="component" value="Unassembled WGS sequence"/>
</dbReference>
<sequence length="258" mass="28416">MFRDVSRSCNWETLAAELERLSVPWYDAVFEVEEDFGGMVKRASKPYRQPDFAIGLYQMILLTPPEEQITELPGYPSACLTSRPWPRVMHAQLGCELILIGLYADESHLYIDGVGRVWLHIGMIDKIEVEAGSVRVFLENVALESEMMSQIPDHAAISIDADVGGALVSPFQLQRVEEASDSVVTNWRSSSTWVRVVGSPESGKKKTLVVASSPAEVVDLVQRVVQRYPGAAVAVDTYRPGGPARLAALRKAGIKATE</sequence>
<evidence type="ECO:0000313" key="2">
    <source>
        <dbReference type="Proteomes" id="UP001217485"/>
    </source>
</evidence>